<dbReference type="GO" id="GO:0015666">
    <property type="term" value="F:restriction endodeoxyribonuclease activity"/>
    <property type="evidence" value="ECO:0007669"/>
    <property type="project" value="TreeGrafter"/>
</dbReference>
<feature type="domain" description="FtsK gamma" evidence="2">
    <location>
        <begin position="167"/>
        <end position="201"/>
    </location>
</feature>
<dbReference type="InterPro" id="IPR052906">
    <property type="entry name" value="Type_IV_Methyl-Rstrct_Enzyme"/>
</dbReference>
<keyword evidence="4" id="KW-1185">Reference proteome</keyword>
<dbReference type="RefSeq" id="WP_207598890.1">
    <property type="nucleotide sequence ID" value="NZ_JAFNJU010000003.1"/>
</dbReference>
<reference evidence="3" key="1">
    <citation type="submission" date="2021-03" db="EMBL/GenBank/DDBJ databases">
        <title>Proteiniclasticum marinus sp. nov., isolated from tidal flat sediment.</title>
        <authorList>
            <person name="Namirimu T."/>
            <person name="Yang J.-A."/>
            <person name="Yang S.-H."/>
            <person name="Kim Y.-J."/>
            <person name="Kwon K.K."/>
        </authorList>
    </citation>
    <scope>NUCLEOTIDE SEQUENCE</scope>
    <source>
        <strain evidence="3">SCR006</strain>
    </source>
</reference>
<evidence type="ECO:0000259" key="1">
    <source>
        <dbReference type="Pfam" id="PF04471"/>
    </source>
</evidence>
<gene>
    <name evidence="3" type="ORF">J3A84_04885</name>
</gene>
<organism evidence="3 4">
    <name type="scientific">Proteiniclasticum aestuarii</name>
    <dbReference type="NCBI Taxonomy" id="2817862"/>
    <lineage>
        <taxon>Bacteria</taxon>
        <taxon>Bacillati</taxon>
        <taxon>Bacillota</taxon>
        <taxon>Clostridia</taxon>
        <taxon>Eubacteriales</taxon>
        <taxon>Clostridiaceae</taxon>
        <taxon>Proteiniclasticum</taxon>
    </lineage>
</organism>
<dbReference type="SUPFAM" id="SSF52980">
    <property type="entry name" value="Restriction endonuclease-like"/>
    <property type="match status" value="1"/>
</dbReference>
<dbReference type="GO" id="GO:0003677">
    <property type="term" value="F:DNA binding"/>
    <property type="evidence" value="ECO:0007669"/>
    <property type="project" value="InterPro"/>
</dbReference>
<dbReference type="InterPro" id="IPR018541">
    <property type="entry name" value="Ftsk_gamma"/>
</dbReference>
<evidence type="ECO:0000313" key="4">
    <source>
        <dbReference type="Proteomes" id="UP000664218"/>
    </source>
</evidence>
<dbReference type="InterPro" id="IPR007560">
    <property type="entry name" value="Restrct_endonuc_IV_Mrr"/>
</dbReference>
<dbReference type="InterPro" id="IPR011856">
    <property type="entry name" value="tRNA_endonuc-like_dom_sf"/>
</dbReference>
<evidence type="ECO:0000259" key="2">
    <source>
        <dbReference type="Pfam" id="PF09397"/>
    </source>
</evidence>
<comment type="caution">
    <text evidence="3">The sequence shown here is derived from an EMBL/GenBank/DDBJ whole genome shotgun (WGS) entry which is preliminary data.</text>
</comment>
<feature type="domain" description="Restriction endonuclease type IV Mrr" evidence="1">
    <location>
        <begin position="25"/>
        <end position="134"/>
    </location>
</feature>
<dbReference type="Gene3D" id="1.10.10.10">
    <property type="entry name" value="Winged helix-like DNA-binding domain superfamily/Winged helix DNA-binding domain"/>
    <property type="match status" value="1"/>
</dbReference>
<dbReference type="Pfam" id="PF09397">
    <property type="entry name" value="FtsK_gamma"/>
    <property type="match status" value="1"/>
</dbReference>
<dbReference type="Pfam" id="PF04471">
    <property type="entry name" value="Mrr_cat"/>
    <property type="match status" value="1"/>
</dbReference>
<sequence length="203" mass="22750">MFSFIRNIFQRAKVKPHNKYTLDFIDRLNGFQFEHAFADILKQNNFNNITVTQGSGDQGIDVLAQSGADIYAIQCKLYTGNVGNSAVQQAFSGAVYYGCTKAIVVTNSYFTKSAHALASQIGVELWDRDVLYSLIKNTQVSFANGSSNAQQVTDDDIIKDLLSNSNAIQLIANDELSTSYIQRKYRVGYNKATELKQKLKEYR</sequence>
<dbReference type="PANTHER" id="PTHR30015:SF6">
    <property type="entry name" value="SLL1429 PROTEIN"/>
    <property type="match status" value="1"/>
</dbReference>
<dbReference type="EMBL" id="JAFNJU010000003">
    <property type="protein sequence ID" value="MBO1264376.1"/>
    <property type="molecule type" value="Genomic_DNA"/>
</dbReference>
<dbReference type="GO" id="GO:0009307">
    <property type="term" value="P:DNA restriction-modification system"/>
    <property type="evidence" value="ECO:0007669"/>
    <property type="project" value="InterPro"/>
</dbReference>
<keyword evidence="3" id="KW-0540">Nuclease</keyword>
<dbReference type="Gene3D" id="3.40.1350.10">
    <property type="match status" value="1"/>
</dbReference>
<dbReference type="AlphaFoldDB" id="A0A939KIV1"/>
<keyword evidence="3" id="KW-0255">Endonuclease</keyword>
<dbReference type="InterPro" id="IPR036388">
    <property type="entry name" value="WH-like_DNA-bd_sf"/>
</dbReference>
<accession>A0A939KIV1</accession>
<name>A0A939KIV1_9CLOT</name>
<dbReference type="Proteomes" id="UP000664218">
    <property type="component" value="Unassembled WGS sequence"/>
</dbReference>
<evidence type="ECO:0000313" key="3">
    <source>
        <dbReference type="EMBL" id="MBO1264376.1"/>
    </source>
</evidence>
<protein>
    <submittedName>
        <fullName evidence="3">Restriction endonuclease</fullName>
    </submittedName>
</protein>
<dbReference type="InterPro" id="IPR011335">
    <property type="entry name" value="Restrct_endonuc-II-like"/>
</dbReference>
<proteinExistence type="predicted"/>
<dbReference type="PANTHER" id="PTHR30015">
    <property type="entry name" value="MRR RESTRICTION SYSTEM PROTEIN"/>
    <property type="match status" value="1"/>
</dbReference>
<keyword evidence="3" id="KW-0378">Hydrolase</keyword>